<keyword evidence="3" id="KW-0812">Transmembrane</keyword>
<feature type="coiled-coil region" evidence="2">
    <location>
        <begin position="246"/>
        <end position="280"/>
    </location>
</feature>
<keyword evidence="1" id="KW-0809">Transit peptide</keyword>
<evidence type="ECO:0000259" key="4">
    <source>
        <dbReference type="SMART" id="SM00382"/>
    </source>
</evidence>
<dbReference type="GO" id="GO:0006508">
    <property type="term" value="P:proteolysis"/>
    <property type="evidence" value="ECO:0007669"/>
    <property type="project" value="InterPro"/>
</dbReference>
<proteinExistence type="predicted"/>
<protein>
    <recommendedName>
        <fullName evidence="4">AAA+ ATPase domain-containing protein</fullName>
    </recommendedName>
</protein>
<accession>A0A4Y7IID6</accession>
<evidence type="ECO:0000313" key="5">
    <source>
        <dbReference type="EMBL" id="RZC48643.1"/>
    </source>
</evidence>
<dbReference type="InterPro" id="IPR027417">
    <property type="entry name" value="P-loop_NTPase"/>
</dbReference>
<dbReference type="InterPro" id="IPR000642">
    <property type="entry name" value="Peptidase_M41"/>
</dbReference>
<evidence type="ECO:0000256" key="2">
    <source>
        <dbReference type="SAM" id="Coils"/>
    </source>
</evidence>
<feature type="domain" description="AAA+ ATPase" evidence="4">
    <location>
        <begin position="806"/>
        <end position="946"/>
    </location>
</feature>
<dbReference type="GO" id="GO:0004222">
    <property type="term" value="F:metalloendopeptidase activity"/>
    <property type="evidence" value="ECO:0007669"/>
    <property type="project" value="InterPro"/>
</dbReference>
<keyword evidence="6" id="KW-1185">Reference proteome</keyword>
<dbReference type="EMBL" id="CM010716">
    <property type="protein sequence ID" value="RZC48643.1"/>
    <property type="molecule type" value="Genomic_DNA"/>
</dbReference>
<dbReference type="PANTHER" id="PTHR23076:SF58">
    <property type="entry name" value="INACTIVE ATP-DEPENDENT ZINC METALLOPROTEASE FTSHI 5, CHLOROPLASTIC-RELATED"/>
    <property type="match status" value="1"/>
</dbReference>
<dbReference type="InterPro" id="IPR003593">
    <property type="entry name" value="AAA+_ATPase"/>
</dbReference>
<evidence type="ECO:0000313" key="6">
    <source>
        <dbReference type="Proteomes" id="UP000316621"/>
    </source>
</evidence>
<dbReference type="InterPro" id="IPR037219">
    <property type="entry name" value="Peptidase_M41-like"/>
</dbReference>
<dbReference type="GO" id="GO:0009658">
    <property type="term" value="P:chloroplast organization"/>
    <property type="evidence" value="ECO:0007669"/>
    <property type="project" value="EnsemblPlants"/>
</dbReference>
<dbReference type="GO" id="GO:0009535">
    <property type="term" value="C:chloroplast thylakoid membrane"/>
    <property type="evidence" value="ECO:0007669"/>
    <property type="project" value="TreeGrafter"/>
</dbReference>
<dbReference type="OrthoDB" id="2016434at2759"/>
<dbReference type="GO" id="GO:0062091">
    <property type="term" value="C:Ycf2/FtsHi complex"/>
    <property type="evidence" value="ECO:0007669"/>
    <property type="project" value="EnsemblPlants"/>
</dbReference>
<dbReference type="Proteomes" id="UP000316621">
    <property type="component" value="Chromosome 2"/>
</dbReference>
<dbReference type="SUPFAM" id="SSF52540">
    <property type="entry name" value="P-loop containing nucleoside triphosphate hydrolases"/>
    <property type="match status" value="1"/>
</dbReference>
<dbReference type="GO" id="GO:0004176">
    <property type="term" value="F:ATP-dependent peptidase activity"/>
    <property type="evidence" value="ECO:0007669"/>
    <property type="project" value="InterPro"/>
</dbReference>
<dbReference type="GO" id="GO:0005524">
    <property type="term" value="F:ATP binding"/>
    <property type="evidence" value="ECO:0007669"/>
    <property type="project" value="InterPro"/>
</dbReference>
<keyword evidence="3" id="KW-1133">Transmembrane helix</keyword>
<evidence type="ECO:0000256" key="1">
    <source>
        <dbReference type="ARBA" id="ARBA00022946"/>
    </source>
</evidence>
<dbReference type="OMA" id="HLFHGWK"/>
<dbReference type="Pfam" id="PF01434">
    <property type="entry name" value="Peptidase_M41"/>
    <property type="match status" value="1"/>
</dbReference>
<sequence length="1312" mass="150588">MESTLSNPFSINDGGAPPYKVNLLSPFSSTISFKPSVLSRKQFCTSSRRFSVKCSNRHYNFFQRTSKFVSFSVSSTPKCVIQENSYTPILSFGQKNESLLEWVRKSIVLALFCIVIGFVPVKKLQKPAIAVSFAGWFTKEEKKEEVEKKKDHEYSDYTQELLGKVWVLLQRIEEAKSSKCDIKEVRGALKEVKLKKEELRGKIIDSVSNELREPKKKLSKLVKRSEEIFVSVTKKKQTYVKKVDADDEEKEKITRLEKYMEAAEKEYDEIAVKIDEIEDMISRKETMAYSIGLRELSFIAREAELLVERFIRDLRNQNVKSAPDSTTTKLSRSDIQRDLEMAQRECWEQMILPAVLDVEDDSKLPARSNTKGFVVDIKNALEESRELQSKVEARIRQKMGKFGDEKQFLVSTPVDEVVKGYPEAELKWMFGEKEVVVPKAIRSHLFHGWRKWREEAKADLKRDLLEDTDFGKQYVAQRQERILVDRDRVVGKTWYNDEKKRWEMDPIAVPYAVSKKLVESARIRHDWGAMYVGLKGDDKEYYVNVQEYETLFEDFGGFDGLYLKLLASGVPTAVQLMWIPLTELDLRQQFLLATSLSSQYISGLWKSENVSYWRNWGFEKIQNLNDDIMMMIIFPVLDFIVPYPVRMRLGMAWPEEAFQTVGSTWYLEWQSTADISFRTRKKDGIRWYLLFYIKTAVYAFVLFNVLRLVKKKAPRLLGFGPIRRDPNREKLRRVKSYFKFRLRRTLKRKKEGVDPITTAFDQMKRVKNPPIKLKDFASVDSMREEINEVVAFLQNPSAFREMGARPPRGVLIVGERGTGKTSLAMAVAAEARVPLVEVKAQQLEAGLWVGQSASNVRELFQTARELAPVIIFVEDFDQFAGVRGKYIHTKKQDHEAFINQLLVELDGFEKQDGVVLMATTRNLAQIDQALQRPGRMDRVFHLQRPTQMEREQILKIAAKETMDNELIDFVDWKKVAEKTALLRPVELKLVPVALEGSAFRSKFLDTDELMSYCSWFATFSFAVPRWIRKTKIVKASSRWMVNHLGLSLTKEDLNSVVDLMEPYGQISNGIEFLTPPLDDWTKETKFPHAVWASGRALIALLLPNFDVVDNVWLEPLAWEGIGCTKISKTKNEGSVNGNVETRSYLEKKLVFCFGSYIASQMLLPFGEDNFLSSSELQQAQEIATRMVIQYGWGPDDSPAIYYASNATTALSMGDKHEYEMAAKVEAMYNLAYDKANEMLQKNRGVLQNIVDELLEFEILTGVDLERIFVENGGTQEKEPFFLSTSGVKKLPSSSFVDGGSSSGLVLLGAPTT</sequence>
<dbReference type="Gene3D" id="1.20.58.760">
    <property type="entry name" value="Peptidase M41"/>
    <property type="match status" value="1"/>
</dbReference>
<dbReference type="GO" id="GO:0016464">
    <property type="term" value="F:chloroplast protein-transporting ATPase activity"/>
    <property type="evidence" value="ECO:0007669"/>
    <property type="project" value="EnsemblPlants"/>
</dbReference>
<dbReference type="InterPro" id="IPR003959">
    <property type="entry name" value="ATPase_AAA_core"/>
</dbReference>
<dbReference type="GO" id="GO:0045454">
    <property type="term" value="P:cell redox homeostasis"/>
    <property type="evidence" value="ECO:0007669"/>
    <property type="project" value="EnsemblPlants"/>
</dbReference>
<feature type="transmembrane region" description="Helical" evidence="3">
    <location>
        <begin position="628"/>
        <end position="645"/>
    </location>
</feature>
<dbReference type="GO" id="GO:0045037">
    <property type="term" value="P:protein import into chloroplast stroma"/>
    <property type="evidence" value="ECO:0007669"/>
    <property type="project" value="EnsemblPlants"/>
</dbReference>
<dbReference type="GO" id="GO:0016887">
    <property type="term" value="F:ATP hydrolysis activity"/>
    <property type="evidence" value="ECO:0007669"/>
    <property type="project" value="InterPro"/>
</dbReference>
<dbReference type="PANTHER" id="PTHR23076">
    <property type="entry name" value="METALLOPROTEASE M41 FTSH"/>
    <property type="match status" value="1"/>
</dbReference>
<dbReference type="FunFam" id="3.40.50.300:FF:001891">
    <property type="entry name" value="ATP-dependent zinc metalloprotease FtsH 3"/>
    <property type="match status" value="1"/>
</dbReference>
<dbReference type="SUPFAM" id="SSF140990">
    <property type="entry name" value="FtsH protease domain-like"/>
    <property type="match status" value="1"/>
</dbReference>
<keyword evidence="3" id="KW-0472">Membrane</keyword>
<keyword evidence="2" id="KW-0175">Coiled coil</keyword>
<organism evidence="5 6">
    <name type="scientific">Papaver somniferum</name>
    <name type="common">Opium poppy</name>
    <dbReference type="NCBI Taxonomy" id="3469"/>
    <lineage>
        <taxon>Eukaryota</taxon>
        <taxon>Viridiplantae</taxon>
        <taxon>Streptophyta</taxon>
        <taxon>Embryophyta</taxon>
        <taxon>Tracheophyta</taxon>
        <taxon>Spermatophyta</taxon>
        <taxon>Magnoliopsida</taxon>
        <taxon>Ranunculales</taxon>
        <taxon>Papaveraceae</taxon>
        <taxon>Papaveroideae</taxon>
        <taxon>Papaver</taxon>
    </lineage>
</organism>
<dbReference type="GO" id="GO:0009706">
    <property type="term" value="C:chloroplast inner membrane"/>
    <property type="evidence" value="ECO:0007669"/>
    <property type="project" value="EnsemblPlants"/>
</dbReference>
<reference evidence="5 6" key="1">
    <citation type="journal article" date="2018" name="Science">
        <title>The opium poppy genome and morphinan production.</title>
        <authorList>
            <person name="Guo L."/>
            <person name="Winzer T."/>
            <person name="Yang X."/>
            <person name="Li Y."/>
            <person name="Ning Z."/>
            <person name="He Z."/>
            <person name="Teodor R."/>
            <person name="Lu Y."/>
            <person name="Bowser T.A."/>
            <person name="Graham I.A."/>
            <person name="Ye K."/>
        </authorList>
    </citation>
    <scope>NUCLEOTIDE SEQUENCE [LARGE SCALE GENOMIC DNA]</scope>
    <source>
        <strain evidence="6">cv. HN1</strain>
        <tissue evidence="5">Leaves</tissue>
    </source>
</reference>
<dbReference type="Gene3D" id="3.40.50.300">
    <property type="entry name" value="P-loop containing nucleotide triphosphate hydrolases"/>
    <property type="match status" value="1"/>
</dbReference>
<evidence type="ECO:0000256" key="3">
    <source>
        <dbReference type="SAM" id="Phobius"/>
    </source>
</evidence>
<dbReference type="Gramene" id="RZC48643">
    <property type="protein sequence ID" value="RZC48643"/>
    <property type="gene ID" value="C5167_017069"/>
</dbReference>
<gene>
    <name evidence="5" type="ORF">C5167_017069</name>
</gene>
<feature type="transmembrane region" description="Helical" evidence="3">
    <location>
        <begin position="687"/>
        <end position="706"/>
    </location>
</feature>
<dbReference type="GO" id="GO:0080093">
    <property type="term" value="P:regulation of photorespiration"/>
    <property type="evidence" value="ECO:0007669"/>
    <property type="project" value="EnsemblPlants"/>
</dbReference>
<dbReference type="Pfam" id="PF00004">
    <property type="entry name" value="AAA"/>
    <property type="match status" value="1"/>
</dbReference>
<dbReference type="SMART" id="SM00382">
    <property type="entry name" value="AAA"/>
    <property type="match status" value="1"/>
</dbReference>
<name>A0A4Y7IID6_PAPSO</name>
<dbReference type="STRING" id="3469.A0A4Y7IID6"/>